<keyword evidence="3 10" id="KW-0716">Sensory transduction</keyword>
<keyword evidence="8 10" id="KW-0675">Receptor</keyword>
<comment type="subcellular location">
    <subcellularLocation>
        <location evidence="1 10">Cell membrane</location>
        <topology evidence="1 10">Multi-pass membrane protein</topology>
    </subcellularLocation>
</comment>
<keyword evidence="6 10" id="KW-1133">Transmembrane helix</keyword>
<dbReference type="PANTHER" id="PTHR21137">
    <property type="entry name" value="ODORANT RECEPTOR"/>
    <property type="match status" value="1"/>
</dbReference>
<feature type="transmembrane region" description="Helical" evidence="10">
    <location>
        <begin position="190"/>
        <end position="208"/>
    </location>
</feature>
<organism evidence="11 12">
    <name type="scientific">Xylocopa violacea</name>
    <name type="common">Violet carpenter bee</name>
    <name type="synonym">Apis violacea</name>
    <dbReference type="NCBI Taxonomy" id="135666"/>
    <lineage>
        <taxon>Eukaryota</taxon>
        <taxon>Metazoa</taxon>
        <taxon>Ecdysozoa</taxon>
        <taxon>Arthropoda</taxon>
        <taxon>Hexapoda</taxon>
        <taxon>Insecta</taxon>
        <taxon>Pterygota</taxon>
        <taxon>Neoptera</taxon>
        <taxon>Endopterygota</taxon>
        <taxon>Hymenoptera</taxon>
        <taxon>Apocrita</taxon>
        <taxon>Aculeata</taxon>
        <taxon>Apoidea</taxon>
        <taxon>Anthophila</taxon>
        <taxon>Apidae</taxon>
        <taxon>Xylocopa</taxon>
        <taxon>Xylocopa</taxon>
    </lineage>
</organism>
<name>A0ABP1NQB7_XYLVO</name>
<evidence type="ECO:0000256" key="8">
    <source>
        <dbReference type="ARBA" id="ARBA00023170"/>
    </source>
</evidence>
<dbReference type="InterPro" id="IPR004117">
    <property type="entry name" value="7tm6_olfct_rcpt"/>
</dbReference>
<proteinExistence type="inferred from homology"/>
<evidence type="ECO:0000256" key="7">
    <source>
        <dbReference type="ARBA" id="ARBA00023136"/>
    </source>
</evidence>
<dbReference type="EMBL" id="CAXAJV020001292">
    <property type="protein sequence ID" value="CAL7941821.1"/>
    <property type="molecule type" value="Genomic_DNA"/>
</dbReference>
<evidence type="ECO:0000256" key="3">
    <source>
        <dbReference type="ARBA" id="ARBA00022606"/>
    </source>
</evidence>
<evidence type="ECO:0000256" key="1">
    <source>
        <dbReference type="ARBA" id="ARBA00004651"/>
    </source>
</evidence>
<gene>
    <name evidence="11" type="ORF">XYLVIOL_LOCUS5214</name>
</gene>
<keyword evidence="5 10" id="KW-0552">Olfaction</keyword>
<comment type="similarity">
    <text evidence="10">Belongs to the insect chemoreceptor superfamily. Heteromeric odorant receptor channel (TC 1.A.69) family.</text>
</comment>
<keyword evidence="4 10" id="KW-0812">Transmembrane</keyword>
<keyword evidence="7 10" id="KW-0472">Membrane</keyword>
<evidence type="ECO:0000256" key="5">
    <source>
        <dbReference type="ARBA" id="ARBA00022725"/>
    </source>
</evidence>
<keyword evidence="9 10" id="KW-0807">Transducer</keyword>
<feature type="transmembrane region" description="Helical" evidence="10">
    <location>
        <begin position="29"/>
        <end position="49"/>
    </location>
</feature>
<accession>A0ABP1NQB7</accession>
<feature type="transmembrane region" description="Helical" evidence="10">
    <location>
        <begin position="121"/>
        <end position="143"/>
    </location>
</feature>
<evidence type="ECO:0000256" key="2">
    <source>
        <dbReference type="ARBA" id="ARBA00022475"/>
    </source>
</evidence>
<comment type="caution">
    <text evidence="11">The sequence shown here is derived from an EMBL/GenBank/DDBJ whole genome shotgun (WGS) entry which is preliminary data.</text>
</comment>
<dbReference type="Proteomes" id="UP001642520">
    <property type="component" value="Unassembled WGS sequence"/>
</dbReference>
<keyword evidence="12" id="KW-1185">Reference proteome</keyword>
<evidence type="ECO:0000256" key="4">
    <source>
        <dbReference type="ARBA" id="ARBA00022692"/>
    </source>
</evidence>
<evidence type="ECO:0000313" key="12">
    <source>
        <dbReference type="Proteomes" id="UP001642520"/>
    </source>
</evidence>
<reference evidence="11 12" key="1">
    <citation type="submission" date="2024-08" db="EMBL/GenBank/DDBJ databases">
        <authorList>
            <person name="Will J Nash"/>
            <person name="Angela Man"/>
            <person name="Seanna McTaggart"/>
            <person name="Kendall Baker"/>
            <person name="Tom Barker"/>
            <person name="Leah Catchpole"/>
            <person name="Alex Durrant"/>
            <person name="Karim Gharbi"/>
            <person name="Naomi Irish"/>
            <person name="Gemy Kaithakottil"/>
            <person name="Debby Ku"/>
            <person name="Aaliyah Providence"/>
            <person name="Felix Shaw"/>
            <person name="David Swarbreck"/>
            <person name="Chris Watkins"/>
            <person name="Ann M. McCartney"/>
            <person name="Giulio Formenti"/>
            <person name="Alice Mouton"/>
            <person name="Noel Vella"/>
            <person name="Bjorn M von Reumont"/>
            <person name="Adriana Vella"/>
            <person name="Wilfried Haerty"/>
        </authorList>
    </citation>
    <scope>NUCLEOTIDE SEQUENCE [LARGE SCALE GENOMIC DNA]</scope>
</reference>
<keyword evidence="2" id="KW-1003">Cell membrane</keyword>
<evidence type="ECO:0000256" key="9">
    <source>
        <dbReference type="ARBA" id="ARBA00023224"/>
    </source>
</evidence>
<feature type="transmembrane region" description="Helical" evidence="10">
    <location>
        <begin position="293"/>
        <end position="313"/>
    </location>
</feature>
<evidence type="ECO:0000256" key="6">
    <source>
        <dbReference type="ARBA" id="ARBA00022989"/>
    </source>
</evidence>
<evidence type="ECO:0000256" key="10">
    <source>
        <dbReference type="RuleBase" id="RU351113"/>
    </source>
</evidence>
<sequence length="384" mass="43665">MAPKSIINRPVEISLRLIGAWPNSSGRNLIHIMWTTVMSTFLVHQYWYCIAHVKTDDLPDLLDGLSLTLSNTLLLLKFIIIWFNNRVFSETLALMAEDWSNCNSGWDMEVMIQKATLSYRIAKFMLAVFTFSISTYVISTLFSPGDAVEISNSSEKRFLLRMEFPFDATVSPIYEIIVAVQVVAQSIFSLMAGMCMALIATFVIHIASQIDVVCDRLSEVLNHPNEQLRISMIKNLVTKHQRIVALFENIEDIFTFISFLQFFFNITAMCFVGFILVTSLGSDQASTVISKCLPYYIALNFEALILCYTGEYLSSKSENIGWVAYNSNWYELTMYENRTLLLLILRSQKPLTLTIGKFMNLSLETFANMLKASASYISVLHAME</sequence>
<protein>
    <recommendedName>
        <fullName evidence="10">Odorant receptor</fullName>
    </recommendedName>
</protein>
<dbReference type="Pfam" id="PF02949">
    <property type="entry name" value="7tm_6"/>
    <property type="match status" value="1"/>
</dbReference>
<evidence type="ECO:0000313" key="11">
    <source>
        <dbReference type="EMBL" id="CAL7941821.1"/>
    </source>
</evidence>
<feature type="transmembrane region" description="Helical" evidence="10">
    <location>
        <begin position="262"/>
        <end position="281"/>
    </location>
</feature>
<dbReference type="PANTHER" id="PTHR21137:SF35">
    <property type="entry name" value="ODORANT RECEPTOR 19A-RELATED"/>
    <property type="match status" value="1"/>
</dbReference>
<feature type="transmembrane region" description="Helical" evidence="10">
    <location>
        <begin position="61"/>
        <end position="83"/>
    </location>
</feature>
<comment type="caution">
    <text evidence="10">Lacks conserved residue(s) required for the propagation of feature annotation.</text>
</comment>